<dbReference type="PANTHER" id="PTHR43798">
    <property type="entry name" value="MONOACYLGLYCEROL LIPASE"/>
    <property type="match status" value="1"/>
</dbReference>
<sequence>MSEKIVSSFDGTHIYYKILGKGAPLFFIHGNSNSHDYFYQQMAFFKEHYQLILMDTRDHGRSSNNAQDLNYQDIMLDILAILKNEDLKKTSFIGFSDGANIALAFGAKYPSHCDKLILASPNMTYEQLKPSQRWMMDTAYYVTNNLLPLKKIPRVLRLAMLNIPITDRQRLTWEPPTLVVIGDHDITTPKSMLDYIQPIPNMQLEVIPRCLHSIPLLKPTIFNRLSLNFLMN</sequence>
<dbReference type="SUPFAM" id="SSF53474">
    <property type="entry name" value="alpha/beta-Hydrolases"/>
    <property type="match status" value="1"/>
</dbReference>
<reference evidence="1 2" key="1">
    <citation type="journal article" date="2010" name="Int. J. Syst. Evol. Microbiol.">
        <title>Vagococcus penaei sp. nov., isolated from spoilage microbiota of cooked shrimp (Penaeus vannamei).</title>
        <authorList>
            <person name="Jaffres E."/>
            <person name="Prevost H."/>
            <person name="Rossero A."/>
            <person name="Joffraud J.J."/>
            <person name="Dousset X."/>
        </authorList>
    </citation>
    <scope>NUCLEOTIDE SEQUENCE [LARGE SCALE GENOMIC DNA]</scope>
    <source>
        <strain evidence="1 2">CD276</strain>
    </source>
</reference>
<protein>
    <submittedName>
        <fullName evidence="1">Uncharacterized protein</fullName>
    </submittedName>
</protein>
<dbReference type="Proteomes" id="UP000188246">
    <property type="component" value="Chromosome"/>
</dbReference>
<dbReference type="RefSeq" id="WP_077276700.1">
    <property type="nucleotide sequence ID" value="NZ_CP019609.1"/>
</dbReference>
<dbReference type="EMBL" id="CP019609">
    <property type="protein sequence ID" value="AQP54611.1"/>
    <property type="molecule type" value="Genomic_DNA"/>
</dbReference>
<dbReference type="Pfam" id="PF00561">
    <property type="entry name" value="Abhydrolase_1"/>
    <property type="match status" value="1"/>
</dbReference>
<keyword evidence="2" id="KW-1185">Reference proteome</keyword>
<evidence type="ECO:0000313" key="2">
    <source>
        <dbReference type="Proteomes" id="UP000188246"/>
    </source>
</evidence>
<dbReference type="KEGG" id="vpi:BW732_10625"/>
<dbReference type="InterPro" id="IPR029058">
    <property type="entry name" value="AB_hydrolase_fold"/>
</dbReference>
<dbReference type="AlphaFoldDB" id="A0A1Q2D8J8"/>
<gene>
    <name evidence="1" type="ORF">BW732_10625</name>
</gene>
<organism evidence="1 2">
    <name type="scientific">Vagococcus penaei</name>
    <dbReference type="NCBI Taxonomy" id="633807"/>
    <lineage>
        <taxon>Bacteria</taxon>
        <taxon>Bacillati</taxon>
        <taxon>Bacillota</taxon>
        <taxon>Bacilli</taxon>
        <taxon>Lactobacillales</taxon>
        <taxon>Enterococcaceae</taxon>
        <taxon>Vagococcus</taxon>
    </lineage>
</organism>
<dbReference type="InterPro" id="IPR050266">
    <property type="entry name" value="AB_hydrolase_sf"/>
</dbReference>
<dbReference type="Gene3D" id="3.40.50.1820">
    <property type="entry name" value="alpha/beta hydrolase"/>
    <property type="match status" value="1"/>
</dbReference>
<evidence type="ECO:0000313" key="1">
    <source>
        <dbReference type="EMBL" id="AQP54611.1"/>
    </source>
</evidence>
<accession>A0A1Q2D8J8</accession>
<proteinExistence type="predicted"/>
<dbReference type="STRING" id="633807.BW732_10625"/>
<name>A0A1Q2D8J8_9ENTE</name>
<dbReference type="OrthoDB" id="9805423at2"/>
<dbReference type="InterPro" id="IPR000073">
    <property type="entry name" value="AB_hydrolase_1"/>
</dbReference>